<proteinExistence type="predicted"/>
<dbReference type="RefSeq" id="XP_071916269.1">
    <property type="nucleotide sequence ID" value="XM_072060168.1"/>
</dbReference>
<dbReference type="Proteomes" id="UP001652660">
    <property type="component" value="Chromosome 7e"/>
</dbReference>
<accession>A0ABM4V9S0</accession>
<reference evidence="2" key="1">
    <citation type="submission" date="2025-08" db="UniProtKB">
        <authorList>
            <consortium name="RefSeq"/>
        </authorList>
    </citation>
    <scope>IDENTIFICATION</scope>
    <source>
        <tissue evidence="2">Leaves</tissue>
    </source>
</reference>
<dbReference type="PANTHER" id="PTHR47169">
    <property type="entry name" value="OS01G0541250 PROTEIN"/>
    <property type="match status" value="1"/>
</dbReference>
<dbReference type="GeneID" id="140011377"/>
<dbReference type="InterPro" id="IPR036397">
    <property type="entry name" value="RNaseH_sf"/>
</dbReference>
<protein>
    <recommendedName>
        <fullName evidence="3">Transposase</fullName>
    </recommendedName>
</protein>
<sequence>MFNVVHVDEKWFYMTKESKRYYLHPEEEQPLRTCKSKKFIAKVMFLAAVARPQFDCSYYREFDGKIGIFPFVLKEPTKRNSKNWIAGTLETKPILSVAKEVYKEPTKRNSKNWIAGTLETKPILSVAKEVYRRCLIEKVLLAIHSKWPRENGTEIFIQQDNAKPHINPIDSEFIEAASMDGFDIHLLFQPPNSPDMNVLDLGYFRAIQSLQHQEAPKTIDELILAVEKPFDQLSTESLKNVFLTLQSCMVEVMKNLGENNYKCRTLESII</sequence>
<keyword evidence="1" id="KW-1185">Reference proteome</keyword>
<dbReference type="Gene3D" id="3.30.420.10">
    <property type="entry name" value="Ribonuclease H-like superfamily/Ribonuclease H"/>
    <property type="match status" value="1"/>
</dbReference>
<evidence type="ECO:0000313" key="1">
    <source>
        <dbReference type="Proteomes" id="UP001652660"/>
    </source>
</evidence>
<evidence type="ECO:0000313" key="2">
    <source>
        <dbReference type="RefSeq" id="XP_071916269.1"/>
    </source>
</evidence>
<gene>
    <name evidence="2" type="primary">LOC140011377</name>
</gene>
<evidence type="ECO:0008006" key="3">
    <source>
        <dbReference type="Google" id="ProtNLM"/>
    </source>
</evidence>
<name>A0ABM4V9S0_COFAR</name>
<dbReference type="PANTHER" id="PTHR47169:SF2">
    <property type="entry name" value="OS01G0541250 PROTEIN"/>
    <property type="match status" value="1"/>
</dbReference>
<organism evidence="1 2">
    <name type="scientific">Coffea arabica</name>
    <name type="common">Arabian coffee</name>
    <dbReference type="NCBI Taxonomy" id="13443"/>
    <lineage>
        <taxon>Eukaryota</taxon>
        <taxon>Viridiplantae</taxon>
        <taxon>Streptophyta</taxon>
        <taxon>Embryophyta</taxon>
        <taxon>Tracheophyta</taxon>
        <taxon>Spermatophyta</taxon>
        <taxon>Magnoliopsida</taxon>
        <taxon>eudicotyledons</taxon>
        <taxon>Gunneridae</taxon>
        <taxon>Pentapetalae</taxon>
        <taxon>asterids</taxon>
        <taxon>lamiids</taxon>
        <taxon>Gentianales</taxon>
        <taxon>Rubiaceae</taxon>
        <taxon>Ixoroideae</taxon>
        <taxon>Gardenieae complex</taxon>
        <taxon>Bertiereae - Coffeeae clade</taxon>
        <taxon>Coffeeae</taxon>
        <taxon>Coffea</taxon>
    </lineage>
</organism>